<dbReference type="AlphaFoldDB" id="A0A5B8KVH4"/>
<keyword evidence="1" id="KW-0472">Membrane</keyword>
<evidence type="ECO:0000313" key="2">
    <source>
        <dbReference type="EMBL" id="QDY99571.1"/>
    </source>
</evidence>
<accession>A0A5B8KVH4</accession>
<dbReference type="Proteomes" id="UP000321389">
    <property type="component" value="Chromosome"/>
</dbReference>
<protein>
    <submittedName>
        <fullName evidence="2">Uncharacterized protein</fullName>
    </submittedName>
</protein>
<organism evidence="2 3">
    <name type="scientific">Nitratireductor mangrovi</name>
    <dbReference type="NCBI Taxonomy" id="2599600"/>
    <lineage>
        <taxon>Bacteria</taxon>
        <taxon>Pseudomonadati</taxon>
        <taxon>Pseudomonadota</taxon>
        <taxon>Alphaproteobacteria</taxon>
        <taxon>Hyphomicrobiales</taxon>
        <taxon>Phyllobacteriaceae</taxon>
        <taxon>Nitratireductor</taxon>
    </lineage>
</organism>
<dbReference type="EMBL" id="CP042301">
    <property type="protein sequence ID" value="QDY99571.1"/>
    <property type="molecule type" value="Genomic_DNA"/>
</dbReference>
<gene>
    <name evidence="2" type="ORF">FQ775_03820</name>
</gene>
<dbReference type="RefSeq" id="WP_146298227.1">
    <property type="nucleotide sequence ID" value="NZ_CP042301.2"/>
</dbReference>
<dbReference type="OrthoDB" id="9824506at2"/>
<sequence>MNGIIRAFIGALGGLAAWMSKLLALDAAKLSQLVEQEQWVEATELKVTIFIVLPILVFLGAVVAWLTDENLRMKLFAIGVSAPAIIAPWTTKAVLNDVASLDHAGFVTTAHAQTVNAPGRGGIFDGLKILLGIQDLPDPKAERYWVIVSSHADLDAAFRTVADVNRQKPELAAFVGNRMPGNPLYPVIVGGEDGYLTLDDANKLKEFTDKLGLAKGGSYLSAYADRFPADGVPR</sequence>
<name>A0A5B8KVH4_9HYPH</name>
<keyword evidence="1" id="KW-0812">Transmembrane</keyword>
<evidence type="ECO:0000313" key="3">
    <source>
        <dbReference type="Proteomes" id="UP000321389"/>
    </source>
</evidence>
<feature type="transmembrane region" description="Helical" evidence="1">
    <location>
        <begin position="48"/>
        <end position="66"/>
    </location>
</feature>
<keyword evidence="1" id="KW-1133">Transmembrane helix</keyword>
<dbReference type="KEGG" id="niy:FQ775_03820"/>
<evidence type="ECO:0000256" key="1">
    <source>
        <dbReference type="SAM" id="Phobius"/>
    </source>
</evidence>
<proteinExistence type="predicted"/>
<reference evidence="2" key="1">
    <citation type="submission" date="2020-04" db="EMBL/GenBank/DDBJ databases">
        <title>Nitratireductor sp. nov. isolated from mangrove soil.</title>
        <authorList>
            <person name="Ye Y."/>
        </authorList>
    </citation>
    <scope>NUCLEOTIDE SEQUENCE</scope>
    <source>
        <strain evidence="2">SY7</strain>
    </source>
</reference>
<keyword evidence="3" id="KW-1185">Reference proteome</keyword>